<dbReference type="Proteomes" id="UP001140949">
    <property type="component" value="Unassembled WGS sequence"/>
</dbReference>
<gene>
    <name evidence="1" type="ORF">M6B38_279700</name>
</gene>
<protein>
    <submittedName>
        <fullName evidence="1">Uncharacterized protein</fullName>
    </submittedName>
</protein>
<proteinExistence type="predicted"/>
<dbReference type="AlphaFoldDB" id="A0AAX6HZ25"/>
<sequence>MCTDPLNTRKERLSCTRFFLKIIAIDVLVEELEIELPNGKTLVQKVEYEWVPPRYLDVNALGAQLLNVQIFKENGYNLTMTQTSLRTRLFWREEVELEGGSLGEPMVTKEGGSAVGSISG</sequence>
<dbReference type="EMBL" id="JANAVB010005599">
    <property type="protein sequence ID" value="KAJ6846309.1"/>
    <property type="molecule type" value="Genomic_DNA"/>
</dbReference>
<name>A0AAX6HZ25_IRIPA</name>
<accession>A0AAX6HZ25</accession>
<organism evidence="1 2">
    <name type="scientific">Iris pallida</name>
    <name type="common">Sweet iris</name>
    <dbReference type="NCBI Taxonomy" id="29817"/>
    <lineage>
        <taxon>Eukaryota</taxon>
        <taxon>Viridiplantae</taxon>
        <taxon>Streptophyta</taxon>
        <taxon>Embryophyta</taxon>
        <taxon>Tracheophyta</taxon>
        <taxon>Spermatophyta</taxon>
        <taxon>Magnoliopsida</taxon>
        <taxon>Liliopsida</taxon>
        <taxon>Asparagales</taxon>
        <taxon>Iridaceae</taxon>
        <taxon>Iridoideae</taxon>
        <taxon>Irideae</taxon>
        <taxon>Iris</taxon>
    </lineage>
</organism>
<evidence type="ECO:0000313" key="1">
    <source>
        <dbReference type="EMBL" id="KAJ6846309.1"/>
    </source>
</evidence>
<evidence type="ECO:0000313" key="2">
    <source>
        <dbReference type="Proteomes" id="UP001140949"/>
    </source>
</evidence>
<keyword evidence="2" id="KW-1185">Reference proteome</keyword>
<reference evidence="1" key="1">
    <citation type="journal article" date="2023" name="GigaByte">
        <title>Genome assembly of the bearded iris, Iris pallida Lam.</title>
        <authorList>
            <person name="Bruccoleri R.E."/>
            <person name="Oakeley E.J."/>
            <person name="Faust A.M.E."/>
            <person name="Altorfer M."/>
            <person name="Dessus-Babus S."/>
            <person name="Burckhardt D."/>
            <person name="Oertli M."/>
            <person name="Naumann U."/>
            <person name="Petersen F."/>
            <person name="Wong J."/>
        </authorList>
    </citation>
    <scope>NUCLEOTIDE SEQUENCE</scope>
    <source>
        <strain evidence="1">GSM-AAB239-AS_SAM_17_03QT</strain>
    </source>
</reference>
<comment type="caution">
    <text evidence="1">The sequence shown here is derived from an EMBL/GenBank/DDBJ whole genome shotgun (WGS) entry which is preliminary data.</text>
</comment>
<reference evidence="1" key="2">
    <citation type="submission" date="2023-04" db="EMBL/GenBank/DDBJ databases">
        <authorList>
            <person name="Bruccoleri R.E."/>
            <person name="Oakeley E.J."/>
            <person name="Faust A.-M."/>
            <person name="Dessus-Babus S."/>
            <person name="Altorfer M."/>
            <person name="Burckhardt D."/>
            <person name="Oertli M."/>
            <person name="Naumann U."/>
            <person name="Petersen F."/>
            <person name="Wong J."/>
        </authorList>
    </citation>
    <scope>NUCLEOTIDE SEQUENCE</scope>
    <source>
        <strain evidence="1">GSM-AAB239-AS_SAM_17_03QT</strain>
        <tissue evidence="1">Leaf</tissue>
    </source>
</reference>